<protein>
    <recommendedName>
        <fullName evidence="2">histidine kinase</fullName>
        <ecNumber evidence="2">2.7.13.3</ecNumber>
    </recommendedName>
</protein>
<dbReference type="EC" id="2.7.13.3" evidence="2"/>
<dbReference type="PROSITE" id="PS50109">
    <property type="entry name" value="HIS_KIN"/>
    <property type="match status" value="1"/>
</dbReference>
<dbReference type="CDD" id="cd00082">
    <property type="entry name" value="HisKA"/>
    <property type="match status" value="1"/>
</dbReference>
<dbReference type="Pfam" id="PF02518">
    <property type="entry name" value="HATPase_c"/>
    <property type="match status" value="1"/>
</dbReference>
<proteinExistence type="predicted"/>
<organism evidence="5 6">
    <name type="scientific">Syntrophotalea acetylenivorans</name>
    <dbReference type="NCBI Taxonomy" id="1842532"/>
    <lineage>
        <taxon>Bacteria</taxon>
        <taxon>Pseudomonadati</taxon>
        <taxon>Thermodesulfobacteriota</taxon>
        <taxon>Desulfuromonadia</taxon>
        <taxon>Desulfuromonadales</taxon>
        <taxon>Syntrophotaleaceae</taxon>
        <taxon>Syntrophotalea</taxon>
    </lineage>
</organism>
<evidence type="ECO:0000259" key="4">
    <source>
        <dbReference type="PROSITE" id="PS50109"/>
    </source>
</evidence>
<dbReference type="SMART" id="SM00387">
    <property type="entry name" value="HATPase_c"/>
    <property type="match status" value="1"/>
</dbReference>
<dbReference type="Proteomes" id="UP000182517">
    <property type="component" value="Chromosome"/>
</dbReference>
<dbReference type="PANTHER" id="PTHR43065:SF42">
    <property type="entry name" value="TWO-COMPONENT SENSOR PPRA"/>
    <property type="match status" value="1"/>
</dbReference>
<dbReference type="GO" id="GO:0000155">
    <property type="term" value="F:phosphorelay sensor kinase activity"/>
    <property type="evidence" value="ECO:0007669"/>
    <property type="project" value="InterPro"/>
</dbReference>
<evidence type="ECO:0000256" key="2">
    <source>
        <dbReference type="ARBA" id="ARBA00012438"/>
    </source>
</evidence>
<dbReference type="EMBL" id="CP015519">
    <property type="protein sequence ID" value="APG27933.1"/>
    <property type="molecule type" value="Genomic_DNA"/>
</dbReference>
<dbReference type="Gene3D" id="3.30.450.20">
    <property type="entry name" value="PAS domain"/>
    <property type="match status" value="1"/>
</dbReference>
<feature type="domain" description="Histidine kinase" evidence="4">
    <location>
        <begin position="146"/>
        <end position="368"/>
    </location>
</feature>
<dbReference type="InterPro" id="IPR036097">
    <property type="entry name" value="HisK_dim/P_sf"/>
</dbReference>
<dbReference type="PANTHER" id="PTHR43065">
    <property type="entry name" value="SENSOR HISTIDINE KINASE"/>
    <property type="match status" value="1"/>
</dbReference>
<dbReference type="SUPFAM" id="SSF55874">
    <property type="entry name" value="ATPase domain of HSP90 chaperone/DNA topoisomerase II/histidine kinase"/>
    <property type="match status" value="1"/>
</dbReference>
<evidence type="ECO:0000313" key="5">
    <source>
        <dbReference type="EMBL" id="APG27933.1"/>
    </source>
</evidence>
<name>A0A1L3GPW1_9BACT</name>
<keyword evidence="3" id="KW-0597">Phosphoprotein</keyword>
<dbReference type="OrthoDB" id="9758831at2"/>
<dbReference type="Gene3D" id="3.30.565.10">
    <property type="entry name" value="Histidine kinase-like ATPase, C-terminal domain"/>
    <property type="match status" value="1"/>
</dbReference>
<reference evidence="5 6" key="1">
    <citation type="journal article" date="2017" name="Genome Announc.">
        <title>Complete Genome Sequences of Two Acetylene-Fermenting Pelobacter acetylenicus Strains.</title>
        <authorList>
            <person name="Sutton J.M."/>
            <person name="Baesman S.M."/>
            <person name="Fierst J.L."/>
            <person name="Poret-Peterson A.T."/>
            <person name="Oremland R.S."/>
            <person name="Dunlap D.S."/>
            <person name="Akob D.M."/>
        </authorList>
    </citation>
    <scope>NUCLEOTIDE SEQUENCE [LARGE SCALE GENOMIC DNA]</scope>
    <source>
        <strain evidence="5 6">SFB93</strain>
    </source>
</reference>
<dbReference type="Gene3D" id="1.10.287.130">
    <property type="match status" value="1"/>
</dbReference>
<dbReference type="AlphaFoldDB" id="A0A1L3GPW1"/>
<dbReference type="SUPFAM" id="SSF47384">
    <property type="entry name" value="Homodimeric domain of signal transducing histidine kinase"/>
    <property type="match status" value="1"/>
</dbReference>
<evidence type="ECO:0000256" key="3">
    <source>
        <dbReference type="ARBA" id="ARBA00022553"/>
    </source>
</evidence>
<evidence type="ECO:0000256" key="1">
    <source>
        <dbReference type="ARBA" id="ARBA00000085"/>
    </source>
</evidence>
<dbReference type="InterPro" id="IPR004358">
    <property type="entry name" value="Sig_transdc_His_kin-like_C"/>
</dbReference>
<evidence type="ECO:0000313" key="6">
    <source>
        <dbReference type="Proteomes" id="UP000182517"/>
    </source>
</evidence>
<comment type="catalytic activity">
    <reaction evidence="1">
        <text>ATP + protein L-histidine = ADP + protein N-phospho-L-histidine.</text>
        <dbReference type="EC" id="2.7.13.3"/>
    </reaction>
</comment>
<keyword evidence="6" id="KW-1185">Reference proteome</keyword>
<dbReference type="RefSeq" id="WP_072283896.1">
    <property type="nucleotide sequence ID" value="NZ_CP015519.1"/>
</dbReference>
<sequence>MPKLPSNIDVNDLYYRLFSHLPDCLVVIDRQHRVVLSNWRGGFEDVPVDKREGMPPCAAIFHPDDDIPFNTCPATEVFRSGRTTNREFHTSPIGTFECRAFPIFDQTGDEVIYVALQISNVSERKELEKQLTLCQRMETVSCMAAGLVHDFNNLLTVVGGFGRILHQAQTEPNLQQAAQAILDAEQRARALLDRLMMIGEGHHDQAVELNLNNLIGDLERLLRSMLEPKVELDIQLDPALTSIHGKADELEQVILNLAINGRDAMTHGGRLTISTANQLLPWGIDSTGSILPPGPYVVLTVTDTGHGMDETTREKIFEPFFTNQKSHKGTGLGMTVVFSIVKRHLGHISVASSPDGGTTFEIYLPHNDKNPPADL</sequence>
<accession>A0A1L3GPW1</accession>
<dbReference type="InterPro" id="IPR003661">
    <property type="entry name" value="HisK_dim/P_dom"/>
</dbReference>
<dbReference type="STRING" id="1842532.A7E78_08850"/>
<gene>
    <name evidence="5" type="ORF">A7E78_08850</name>
</gene>
<dbReference type="PRINTS" id="PR00344">
    <property type="entry name" value="BCTRLSENSOR"/>
</dbReference>
<dbReference type="InterPro" id="IPR005467">
    <property type="entry name" value="His_kinase_dom"/>
</dbReference>
<dbReference type="KEGG" id="pef:A7E78_08850"/>
<dbReference type="InterPro" id="IPR003594">
    <property type="entry name" value="HATPase_dom"/>
</dbReference>
<dbReference type="InterPro" id="IPR036890">
    <property type="entry name" value="HATPase_C_sf"/>
</dbReference>